<proteinExistence type="predicted"/>
<evidence type="ECO:0000313" key="2">
    <source>
        <dbReference type="EMBL" id="SPR10870.1"/>
    </source>
</evidence>
<evidence type="ECO:0000313" key="3">
    <source>
        <dbReference type="Proteomes" id="UP000244943"/>
    </source>
</evidence>
<dbReference type="Proteomes" id="UP000244943">
    <property type="component" value="Chromosome I"/>
</dbReference>
<accession>A0A2U3RCJ0</accession>
<evidence type="ECO:0000256" key="1">
    <source>
        <dbReference type="SAM" id="Coils"/>
    </source>
</evidence>
<reference evidence="3" key="1">
    <citation type="submission" date="2018-03" db="EMBL/GenBank/DDBJ databases">
        <authorList>
            <person name="Batty M. E."/>
            <person name="Batty M E."/>
        </authorList>
    </citation>
    <scope>NUCLEOTIDE SEQUENCE [LARGE SCALE GENOMIC DNA]</scope>
</reference>
<keyword evidence="1" id="KW-0175">Coiled coil</keyword>
<organism evidence="2 3">
    <name type="scientific">Orientia tsutsugamushi</name>
    <name type="common">Rickettsia tsutsugamushi</name>
    <dbReference type="NCBI Taxonomy" id="784"/>
    <lineage>
        <taxon>Bacteria</taxon>
        <taxon>Pseudomonadati</taxon>
        <taxon>Pseudomonadota</taxon>
        <taxon>Alphaproteobacteria</taxon>
        <taxon>Rickettsiales</taxon>
        <taxon>Rickettsiaceae</taxon>
        <taxon>Rickettsieae</taxon>
        <taxon>Orientia</taxon>
    </lineage>
</organism>
<sequence length="137" mass="15903">MLLIKTIFNISHNYNCILSFVYLLYYDFPAFSYPKLALIENRYLEATTKINNFNQKLEILENQPKQGLYNNDSNEFSSNINHHILNSPHNNKTKQAPVVVVKSFVNLRRDGSEAKKMLRTMLLAVVLLELPCLLELL</sequence>
<dbReference type="AlphaFoldDB" id="A0A2U3RCJ0"/>
<gene>
    <name evidence="2" type="primary">TrbL</name>
    <name evidence="2" type="synonym">VirB6|trbG</name>
    <name evidence="2" type="synonym">virB9</name>
    <name evidence="2" type="ORF">UT76HP_01837</name>
</gene>
<dbReference type="EMBL" id="LS398552">
    <property type="protein sequence ID" value="SPR10870.1"/>
    <property type="molecule type" value="Genomic_DNA"/>
</dbReference>
<name>A0A2U3RCJ0_ORITS</name>
<feature type="coiled-coil region" evidence="1">
    <location>
        <begin position="36"/>
        <end position="63"/>
    </location>
</feature>
<protein>
    <submittedName>
        <fullName evidence="2">Conjugal transfer protein</fullName>
    </submittedName>
</protein>